<dbReference type="EMBL" id="JACHIV010000001">
    <property type="protein sequence ID" value="MBB5071236.1"/>
    <property type="molecule type" value="Genomic_DNA"/>
</dbReference>
<dbReference type="PANTHER" id="PTHR43194:SF2">
    <property type="entry name" value="PEROXISOMAL MEMBRANE PROTEIN LPX1"/>
    <property type="match status" value="1"/>
</dbReference>
<accession>A0A840NFN5</accession>
<feature type="domain" description="AB hydrolase-1" evidence="1">
    <location>
        <begin position="17"/>
        <end position="236"/>
    </location>
</feature>
<evidence type="ECO:0000313" key="2">
    <source>
        <dbReference type="EMBL" id="MBB5071236.1"/>
    </source>
</evidence>
<dbReference type="GO" id="GO:0003824">
    <property type="term" value="F:catalytic activity"/>
    <property type="evidence" value="ECO:0007669"/>
    <property type="project" value="UniProtKB-ARBA"/>
</dbReference>
<dbReference type="RefSeq" id="WP_184481419.1">
    <property type="nucleotide sequence ID" value="NZ_JACHIV010000001.1"/>
</dbReference>
<keyword evidence="3" id="KW-1185">Reference proteome</keyword>
<dbReference type="InterPro" id="IPR029058">
    <property type="entry name" value="AB_hydrolase_fold"/>
</dbReference>
<sequence>MKLNTTTFGDGPSTVGLVHGLGQSGELWHDFAAPLVDGGEHTVIAVDLRGHGDSPRGDSYLIDDFAADLVDTLPTGLDVLACHSLGGSIVPRAVEALAPRYALYLDPGFQLALPTSGWRARLFWAAPTLSLVISALARRGHQQQAAAAHTPRTRELTAQAKRKFDRRMIGEVYRDIAHHPFVPAAPAVPSTVLLSAEGDAVVPPELAADLERLGWDVRRLDDITHELWLEDPTRTTEAVADLF</sequence>
<evidence type="ECO:0000313" key="3">
    <source>
        <dbReference type="Proteomes" id="UP000580474"/>
    </source>
</evidence>
<dbReference type="Proteomes" id="UP000580474">
    <property type="component" value="Unassembled WGS sequence"/>
</dbReference>
<name>A0A840NFN5_9PSEU</name>
<dbReference type="SUPFAM" id="SSF53474">
    <property type="entry name" value="alpha/beta-Hydrolases"/>
    <property type="match status" value="1"/>
</dbReference>
<protein>
    <submittedName>
        <fullName evidence="2">Pimeloyl-ACP methyl ester carboxylesterase</fullName>
    </submittedName>
</protein>
<gene>
    <name evidence="2" type="ORF">BJ969_004324</name>
</gene>
<evidence type="ECO:0000259" key="1">
    <source>
        <dbReference type="Pfam" id="PF12697"/>
    </source>
</evidence>
<reference evidence="2 3" key="1">
    <citation type="submission" date="2020-08" db="EMBL/GenBank/DDBJ databases">
        <title>Sequencing the genomes of 1000 actinobacteria strains.</title>
        <authorList>
            <person name="Klenk H.-P."/>
        </authorList>
    </citation>
    <scope>NUCLEOTIDE SEQUENCE [LARGE SCALE GENOMIC DNA]</scope>
    <source>
        <strain evidence="2 3">DSM 45582</strain>
    </source>
</reference>
<dbReference type="AlphaFoldDB" id="A0A840NFN5"/>
<proteinExistence type="predicted"/>
<dbReference type="Pfam" id="PF12697">
    <property type="entry name" value="Abhydrolase_6"/>
    <property type="match status" value="1"/>
</dbReference>
<dbReference type="Gene3D" id="3.40.50.1820">
    <property type="entry name" value="alpha/beta hydrolase"/>
    <property type="match status" value="1"/>
</dbReference>
<dbReference type="InterPro" id="IPR000073">
    <property type="entry name" value="AB_hydrolase_1"/>
</dbReference>
<dbReference type="InterPro" id="IPR050228">
    <property type="entry name" value="Carboxylesterase_BioH"/>
</dbReference>
<dbReference type="PANTHER" id="PTHR43194">
    <property type="entry name" value="HYDROLASE ALPHA/BETA FOLD FAMILY"/>
    <property type="match status" value="1"/>
</dbReference>
<comment type="caution">
    <text evidence="2">The sequence shown here is derived from an EMBL/GenBank/DDBJ whole genome shotgun (WGS) entry which is preliminary data.</text>
</comment>
<organism evidence="2 3">
    <name type="scientific">Saccharopolyspora gloriosae</name>
    <dbReference type="NCBI Taxonomy" id="455344"/>
    <lineage>
        <taxon>Bacteria</taxon>
        <taxon>Bacillati</taxon>
        <taxon>Actinomycetota</taxon>
        <taxon>Actinomycetes</taxon>
        <taxon>Pseudonocardiales</taxon>
        <taxon>Pseudonocardiaceae</taxon>
        <taxon>Saccharopolyspora</taxon>
    </lineage>
</organism>